<proteinExistence type="predicted"/>
<feature type="non-terminal residue" evidence="1">
    <location>
        <position position="1"/>
    </location>
</feature>
<sequence>ASSTAKTLEQAEASNRLLQQQVDELDGANKKLVVKVAALDEQVDVLSKARESLTAALRQETLRAESAVAEVSSTKLALQSEVEKSSRL</sequence>
<evidence type="ECO:0000313" key="1">
    <source>
        <dbReference type="EMBL" id="KTC98719.1"/>
    </source>
</evidence>
<dbReference type="EMBL" id="LNYB01000065">
    <property type="protein sequence ID" value="KTC98719.1"/>
    <property type="molecule type" value="Genomic_DNA"/>
</dbReference>
<keyword evidence="2" id="KW-1185">Reference proteome</keyword>
<feature type="non-terminal residue" evidence="1">
    <location>
        <position position="88"/>
    </location>
</feature>
<reference evidence="1 2" key="1">
    <citation type="submission" date="2015-11" db="EMBL/GenBank/DDBJ databases">
        <title>Genomic analysis of 38 Legionella species identifies large and diverse effector repertoires.</title>
        <authorList>
            <person name="Burstein D."/>
            <person name="Amaro F."/>
            <person name="Zusman T."/>
            <person name="Lifshitz Z."/>
            <person name="Cohen O."/>
            <person name="Gilbert J.A."/>
            <person name="Pupko T."/>
            <person name="Shuman H.A."/>
            <person name="Segal G."/>
        </authorList>
    </citation>
    <scope>NUCLEOTIDE SEQUENCE [LARGE SCALE GENOMIC DNA]</scope>
    <source>
        <strain evidence="1 2">WO-44C</strain>
    </source>
</reference>
<accession>A0A0W0TSW6</accession>
<comment type="caution">
    <text evidence="1">The sequence shown here is derived from an EMBL/GenBank/DDBJ whole genome shotgun (WGS) entry which is preliminary data.</text>
</comment>
<gene>
    <name evidence="1" type="ORF">Lfee_1498</name>
</gene>
<evidence type="ECO:0000313" key="2">
    <source>
        <dbReference type="Proteomes" id="UP000054698"/>
    </source>
</evidence>
<dbReference type="AlphaFoldDB" id="A0A0W0TSW6"/>
<protein>
    <submittedName>
        <fullName evidence="1">Uncharacterized protein</fullName>
    </submittedName>
</protein>
<dbReference type="RefSeq" id="WP_162262672.1">
    <property type="nucleotide sequence ID" value="NZ_LNYB01000065.1"/>
</dbReference>
<dbReference type="Proteomes" id="UP000054698">
    <property type="component" value="Unassembled WGS sequence"/>
</dbReference>
<name>A0A0W0TSW6_9GAMM</name>
<organism evidence="1 2">
    <name type="scientific">Legionella feeleii</name>
    <dbReference type="NCBI Taxonomy" id="453"/>
    <lineage>
        <taxon>Bacteria</taxon>
        <taxon>Pseudomonadati</taxon>
        <taxon>Pseudomonadota</taxon>
        <taxon>Gammaproteobacteria</taxon>
        <taxon>Legionellales</taxon>
        <taxon>Legionellaceae</taxon>
        <taxon>Legionella</taxon>
    </lineage>
</organism>